<dbReference type="Proteomes" id="UP000290289">
    <property type="component" value="Chromosome 12"/>
</dbReference>
<comment type="catalytic activity">
    <reaction evidence="2">
        <text>[protein]-peptidylproline (omega=180) = [protein]-peptidylproline (omega=0)</text>
        <dbReference type="Rhea" id="RHEA:16237"/>
        <dbReference type="Rhea" id="RHEA-COMP:10747"/>
        <dbReference type="Rhea" id="RHEA-COMP:10748"/>
        <dbReference type="ChEBI" id="CHEBI:83833"/>
        <dbReference type="ChEBI" id="CHEBI:83834"/>
        <dbReference type="EC" id="5.2.1.8"/>
    </reaction>
</comment>
<dbReference type="GO" id="GO:0016018">
    <property type="term" value="F:cyclosporin A binding"/>
    <property type="evidence" value="ECO:0007669"/>
    <property type="project" value="TreeGrafter"/>
</dbReference>
<dbReference type="PANTHER" id="PTHR11071">
    <property type="entry name" value="PEPTIDYL-PROLYL CIS-TRANS ISOMERASE"/>
    <property type="match status" value="1"/>
</dbReference>
<evidence type="ECO:0000313" key="4">
    <source>
        <dbReference type="EMBL" id="RXH81419.1"/>
    </source>
</evidence>
<organism evidence="4 5">
    <name type="scientific">Malus domestica</name>
    <name type="common">Apple</name>
    <name type="synonym">Pyrus malus</name>
    <dbReference type="NCBI Taxonomy" id="3750"/>
    <lineage>
        <taxon>Eukaryota</taxon>
        <taxon>Viridiplantae</taxon>
        <taxon>Streptophyta</taxon>
        <taxon>Embryophyta</taxon>
        <taxon>Tracheophyta</taxon>
        <taxon>Spermatophyta</taxon>
        <taxon>Magnoliopsida</taxon>
        <taxon>eudicotyledons</taxon>
        <taxon>Gunneridae</taxon>
        <taxon>Pentapetalae</taxon>
        <taxon>rosids</taxon>
        <taxon>fabids</taxon>
        <taxon>Rosales</taxon>
        <taxon>Rosaceae</taxon>
        <taxon>Amygdaloideae</taxon>
        <taxon>Maleae</taxon>
        <taxon>Malus</taxon>
    </lineage>
</organism>
<evidence type="ECO:0000256" key="1">
    <source>
        <dbReference type="ARBA" id="ARBA00007365"/>
    </source>
</evidence>
<keyword evidence="2" id="KW-0697">Rotamase</keyword>
<dbReference type="GO" id="GO:0006457">
    <property type="term" value="P:protein folding"/>
    <property type="evidence" value="ECO:0007669"/>
    <property type="project" value="TreeGrafter"/>
</dbReference>
<evidence type="ECO:0000313" key="5">
    <source>
        <dbReference type="Proteomes" id="UP000290289"/>
    </source>
</evidence>
<proteinExistence type="inferred from homology"/>
<sequence length="121" mass="13536">MTTYSSSSSHQEKPQKVQFPLDSVVYENLQEIGSGDKNCIKKHTRPRILSMANAGPVTNRSQFFICTAKTKWLDGKAVCIPMNSAIVAIKFVDLDQSTADFKSKLRDHPRIATINPSSRKH</sequence>
<comment type="function">
    <text evidence="2">PPIases accelerate the folding of proteins. It catalyzes the cis-trans isomerization of proline imidic peptide bonds in oligopeptides.</text>
</comment>
<feature type="domain" description="PPIase cyclophilin-type" evidence="3">
    <location>
        <begin position="36"/>
        <end position="120"/>
    </location>
</feature>
<dbReference type="InterPro" id="IPR002130">
    <property type="entry name" value="Cyclophilin-type_PPIase_dom"/>
</dbReference>
<keyword evidence="2" id="KW-0413">Isomerase</keyword>
<dbReference type="Pfam" id="PF00160">
    <property type="entry name" value="Pro_isomerase"/>
    <property type="match status" value="1"/>
</dbReference>
<evidence type="ECO:0000256" key="2">
    <source>
        <dbReference type="RuleBase" id="RU363019"/>
    </source>
</evidence>
<comment type="similarity">
    <text evidence="1 2">Belongs to the cyclophilin-type PPIase family.</text>
</comment>
<dbReference type="STRING" id="3750.A0A498IEJ8"/>
<comment type="caution">
    <text evidence="4">The sequence shown here is derived from an EMBL/GenBank/DDBJ whole genome shotgun (WGS) entry which is preliminary data.</text>
</comment>
<dbReference type="PROSITE" id="PS50072">
    <property type="entry name" value="CSA_PPIASE_2"/>
    <property type="match status" value="1"/>
</dbReference>
<dbReference type="GO" id="GO:0003755">
    <property type="term" value="F:peptidyl-prolyl cis-trans isomerase activity"/>
    <property type="evidence" value="ECO:0007669"/>
    <property type="project" value="UniProtKB-UniRule"/>
</dbReference>
<evidence type="ECO:0000259" key="3">
    <source>
        <dbReference type="PROSITE" id="PS50072"/>
    </source>
</evidence>
<dbReference type="AlphaFoldDB" id="A0A498IEJ8"/>
<name>A0A498IEJ8_MALDO</name>
<dbReference type="PANTHER" id="PTHR11071:SF538">
    <property type="entry name" value="PEPTIDYL-PROLYL CIS-TRANS ISOMERASE CYP19-1"/>
    <property type="match status" value="1"/>
</dbReference>
<reference evidence="4 5" key="1">
    <citation type="submission" date="2018-10" db="EMBL/GenBank/DDBJ databases">
        <title>A high-quality apple genome assembly.</title>
        <authorList>
            <person name="Hu J."/>
        </authorList>
    </citation>
    <scope>NUCLEOTIDE SEQUENCE [LARGE SCALE GENOMIC DNA]</scope>
    <source>
        <strain evidence="5">cv. HFTH1</strain>
        <tissue evidence="4">Young leaf</tissue>
    </source>
</reference>
<dbReference type="EMBL" id="RDQH01000338">
    <property type="protein sequence ID" value="RXH81419.1"/>
    <property type="molecule type" value="Genomic_DNA"/>
</dbReference>
<accession>A0A498IEJ8</accession>
<dbReference type="EC" id="5.2.1.8" evidence="2"/>
<dbReference type="Gene3D" id="2.40.100.10">
    <property type="entry name" value="Cyclophilin-like"/>
    <property type="match status" value="1"/>
</dbReference>
<dbReference type="PRINTS" id="PR00153">
    <property type="entry name" value="CSAPPISMRASE"/>
</dbReference>
<protein>
    <recommendedName>
        <fullName evidence="2">Peptidyl-prolyl cis-trans isomerase</fullName>
        <shortName evidence="2">PPIase</shortName>
        <ecNumber evidence="2">5.2.1.8</ecNumber>
    </recommendedName>
</protein>
<keyword evidence="5" id="KW-1185">Reference proteome</keyword>
<dbReference type="GO" id="GO:0005829">
    <property type="term" value="C:cytosol"/>
    <property type="evidence" value="ECO:0007669"/>
    <property type="project" value="TreeGrafter"/>
</dbReference>
<dbReference type="SUPFAM" id="SSF50891">
    <property type="entry name" value="Cyclophilin-like"/>
    <property type="match status" value="1"/>
</dbReference>
<gene>
    <name evidence="4" type="ORF">DVH24_034840</name>
</gene>
<dbReference type="GO" id="GO:0005886">
    <property type="term" value="C:plasma membrane"/>
    <property type="evidence" value="ECO:0007669"/>
    <property type="project" value="TreeGrafter"/>
</dbReference>
<dbReference type="InterPro" id="IPR029000">
    <property type="entry name" value="Cyclophilin-like_dom_sf"/>
</dbReference>